<dbReference type="UniPathway" id="UPA00344"/>
<dbReference type="NCBIfam" id="NF006870">
    <property type="entry name" value="PRK09364.1"/>
    <property type="match status" value="1"/>
</dbReference>
<reference evidence="10 11" key="2">
    <citation type="submission" date="2017-07" db="EMBL/GenBank/DDBJ databases">
        <title>Candidatus Dactylopiibacterium carminicum, a nitrogen-fixing symbiont of the cochineal insect Dactylopius coccus and Dactylopius opuntiae (Hemiptera: Coccoidea: Dactylopiidae).</title>
        <authorList>
            <person name="Vera A."/>
        </authorList>
    </citation>
    <scope>NUCLEOTIDE SEQUENCE [LARGE SCALE GENOMIC DNA]</scope>
    <source>
        <strain evidence="10 11">NFDCM</strain>
    </source>
</reference>
<dbReference type="InterPro" id="IPR023045">
    <property type="entry name" value="MoaC"/>
</dbReference>
<comment type="subunit">
    <text evidence="7">Homohexamer; trimer of dimers.</text>
</comment>
<gene>
    <name evidence="7 10" type="primary">moaC</name>
    <name evidence="9" type="ORF">BGI27_03425</name>
    <name evidence="10" type="ORF">CGU29_02890</name>
</gene>
<feature type="binding site" evidence="7">
    <location>
        <begin position="109"/>
        <end position="111"/>
    </location>
    <ligand>
        <name>substrate</name>
    </ligand>
</feature>
<dbReference type="InterPro" id="IPR050105">
    <property type="entry name" value="MoCo_biosynth_MoaA/MoaC"/>
</dbReference>
<dbReference type="PANTHER" id="PTHR22960:SF29">
    <property type="entry name" value="CYCLIC PYRANOPTERIN MONOPHOSPHATE SYNTHASE"/>
    <property type="match status" value="1"/>
</dbReference>
<evidence type="ECO:0000313" key="12">
    <source>
        <dbReference type="Proteomes" id="UP000623509"/>
    </source>
</evidence>
<proteinExistence type="inferred from homology"/>
<feature type="binding site" evidence="7">
    <location>
        <begin position="151"/>
        <end position="152"/>
    </location>
    <ligand>
        <name>substrate</name>
    </ligand>
</feature>
<dbReference type="SUPFAM" id="SSF55040">
    <property type="entry name" value="Molybdenum cofactor biosynthesis protein C, MoaC"/>
    <property type="match status" value="1"/>
</dbReference>
<sequence>MLAAARRPVFRVAPHPAPAAGAQDRDVLHRRLSLSEDLTHFSAEGRARMVDVSAKPATARMAIASGVLRMQAATLARIHEGRVVKGNVLAVADVAAVMAAKRTPETIPMCHSLPLTGVEVAFTDVPADADGQPGVRACVAVNCFGPTGVEMEALCAVSAALLTIYDMCKAIDPEMRVEGIQLDEKHGGKHGVWRRSGGNA</sequence>
<dbReference type="HAMAP" id="MF_01224_B">
    <property type="entry name" value="MoaC_B"/>
    <property type="match status" value="1"/>
</dbReference>
<comment type="pathway">
    <text evidence="2 7">Cofactor biosynthesis; molybdopterin biosynthesis.</text>
</comment>
<evidence type="ECO:0000256" key="2">
    <source>
        <dbReference type="ARBA" id="ARBA00005046"/>
    </source>
</evidence>
<organism evidence="10 11">
    <name type="scientific">Candidatus Dactylopiibacterium carminicum</name>
    <dbReference type="NCBI Taxonomy" id="857335"/>
    <lineage>
        <taxon>Bacteria</taxon>
        <taxon>Pseudomonadati</taxon>
        <taxon>Pseudomonadota</taxon>
        <taxon>Betaproteobacteria</taxon>
        <taxon>Rhodocyclales</taxon>
        <taxon>Rhodocyclaceae</taxon>
        <taxon>Candidatus Dactylopiibacterium</taxon>
    </lineage>
</organism>
<dbReference type="InterPro" id="IPR047594">
    <property type="entry name" value="MoaC_bact/euk"/>
</dbReference>
<dbReference type="InterPro" id="IPR036522">
    <property type="entry name" value="MoaC_sf"/>
</dbReference>
<feature type="active site" evidence="7">
    <location>
        <position position="166"/>
    </location>
</feature>
<dbReference type="Pfam" id="PF01967">
    <property type="entry name" value="MoaC"/>
    <property type="match status" value="1"/>
</dbReference>
<keyword evidence="4 7" id="KW-0501">Molybdenum cofactor biosynthesis</keyword>
<comment type="similarity">
    <text evidence="7">Belongs to the MoaC family.</text>
</comment>
<keyword evidence="5 7" id="KW-0456">Lyase</keyword>
<dbReference type="GO" id="GO:0006777">
    <property type="term" value="P:Mo-molybdopterin cofactor biosynthetic process"/>
    <property type="evidence" value="ECO:0007669"/>
    <property type="project" value="UniProtKB-UniRule"/>
</dbReference>
<accession>A0A272EX32</accession>
<dbReference type="EMBL" id="NMRN01000005">
    <property type="protein sequence ID" value="PAS94665.1"/>
    <property type="molecule type" value="Genomic_DNA"/>
</dbReference>
<evidence type="ECO:0000256" key="1">
    <source>
        <dbReference type="ARBA" id="ARBA00001637"/>
    </source>
</evidence>
<evidence type="ECO:0000256" key="6">
    <source>
        <dbReference type="ARBA" id="ARBA00055087"/>
    </source>
</evidence>
<evidence type="ECO:0000313" key="9">
    <source>
        <dbReference type="EMBL" id="KAF7600283.1"/>
    </source>
</evidence>
<evidence type="ECO:0000313" key="10">
    <source>
        <dbReference type="EMBL" id="PAS94665.1"/>
    </source>
</evidence>
<dbReference type="AlphaFoldDB" id="A0A272EX32"/>
<comment type="catalytic activity">
    <reaction evidence="1 7">
        <text>(8S)-3',8-cyclo-7,8-dihydroguanosine 5'-triphosphate = cyclic pyranopterin phosphate + diphosphate</text>
        <dbReference type="Rhea" id="RHEA:49580"/>
        <dbReference type="ChEBI" id="CHEBI:33019"/>
        <dbReference type="ChEBI" id="CHEBI:59648"/>
        <dbReference type="ChEBI" id="CHEBI:131766"/>
        <dbReference type="EC" id="4.6.1.17"/>
    </reaction>
</comment>
<dbReference type="OrthoDB" id="9794429at2"/>
<evidence type="ECO:0000259" key="8">
    <source>
        <dbReference type="Pfam" id="PF01967"/>
    </source>
</evidence>
<dbReference type="PANTHER" id="PTHR22960">
    <property type="entry name" value="MOLYBDOPTERIN COFACTOR SYNTHESIS PROTEIN A"/>
    <property type="match status" value="1"/>
</dbReference>
<dbReference type="Proteomes" id="UP000623509">
    <property type="component" value="Unassembled WGS sequence"/>
</dbReference>
<keyword evidence="12" id="KW-1185">Reference proteome</keyword>
<reference evidence="9 12" key="1">
    <citation type="submission" date="2016-08" db="EMBL/GenBank/DDBJ databases">
        <title>Candidatus Dactylopiibacterium carminicum genome sequence.</title>
        <authorList>
            <person name="Ramirez-Puebla S.T."/>
            <person name="Ormeno-Orrillo E."/>
            <person name="Vera-Ponce De Leon A."/>
            <person name="Luis L."/>
            <person name="Sanchez-Flores A."/>
            <person name="Monica R."/>
            <person name="Martinez-Romero E."/>
        </authorList>
    </citation>
    <scope>NUCLEOTIDE SEQUENCE [LARGE SCALE GENOMIC DNA]</scope>
    <source>
        <strain evidence="9">END1</strain>
    </source>
</reference>
<dbReference type="Proteomes" id="UP000216107">
    <property type="component" value="Unassembled WGS sequence"/>
</dbReference>
<evidence type="ECO:0000256" key="5">
    <source>
        <dbReference type="ARBA" id="ARBA00023239"/>
    </source>
</evidence>
<comment type="caution">
    <text evidence="10">The sequence shown here is derived from an EMBL/GenBank/DDBJ whole genome shotgun (WGS) entry which is preliminary data.</text>
</comment>
<dbReference type="InterPro" id="IPR002820">
    <property type="entry name" value="Mopterin_CF_biosynth-C_dom"/>
</dbReference>
<name>A0A272EX32_9RHOO</name>
<evidence type="ECO:0000256" key="3">
    <source>
        <dbReference type="ARBA" id="ARBA00012575"/>
    </source>
</evidence>
<dbReference type="GO" id="GO:0061799">
    <property type="term" value="F:cyclic pyranopterin monophosphate synthase activity"/>
    <property type="evidence" value="ECO:0007669"/>
    <property type="project" value="UniProtKB-UniRule"/>
</dbReference>
<dbReference type="EC" id="4.6.1.17" evidence="3 7"/>
<dbReference type="EMBL" id="MDUX01000007">
    <property type="protein sequence ID" value="KAF7600283.1"/>
    <property type="molecule type" value="Genomic_DNA"/>
</dbReference>
<protein>
    <recommendedName>
        <fullName evidence="3 7">Cyclic pyranopterin monophosphate synthase</fullName>
        <ecNumber evidence="3 7">4.6.1.17</ecNumber>
    </recommendedName>
    <alternativeName>
        <fullName evidence="7">Molybdenum cofactor biosynthesis protein C</fullName>
    </alternativeName>
</protein>
<feature type="domain" description="Molybdopterin cofactor biosynthesis C (MoaC)" evidence="8">
    <location>
        <begin position="49"/>
        <end position="188"/>
    </location>
</feature>
<dbReference type="NCBIfam" id="TIGR00581">
    <property type="entry name" value="moaC"/>
    <property type="match status" value="1"/>
</dbReference>
<evidence type="ECO:0000256" key="4">
    <source>
        <dbReference type="ARBA" id="ARBA00023150"/>
    </source>
</evidence>
<evidence type="ECO:0000256" key="7">
    <source>
        <dbReference type="HAMAP-Rule" id="MF_01224"/>
    </source>
</evidence>
<dbReference type="Gene3D" id="3.30.70.640">
    <property type="entry name" value="Molybdopterin cofactor biosynthesis C (MoaC) domain"/>
    <property type="match status" value="1"/>
</dbReference>
<comment type="function">
    <text evidence="6 7">Catalyzes the conversion of (8S)-3',8-cyclo-7,8-dihydroguanosine 5'-triphosphate to cyclic pyranopterin monophosphate (cPMP).</text>
</comment>
<evidence type="ECO:0000313" key="11">
    <source>
        <dbReference type="Proteomes" id="UP000216107"/>
    </source>
</evidence>